<keyword evidence="2" id="KW-0238">DNA-binding</keyword>
<comment type="caution">
    <text evidence="2">The sequence shown here is derived from an EMBL/GenBank/DDBJ whole genome shotgun (WGS) entry which is preliminary data.</text>
</comment>
<dbReference type="Pfam" id="PF03869">
    <property type="entry name" value="Arc"/>
    <property type="match status" value="1"/>
</dbReference>
<proteinExistence type="predicted"/>
<keyword evidence="3" id="KW-1185">Reference proteome</keyword>
<gene>
    <name evidence="2" type="ORF">PSI23_10335</name>
</gene>
<accession>A0ABT5LGI4</accession>
<dbReference type="Gene3D" id="1.10.1220.10">
    <property type="entry name" value="Met repressor-like"/>
    <property type="match status" value="1"/>
</dbReference>
<dbReference type="InterPro" id="IPR005569">
    <property type="entry name" value="Arc_DNA-bd_dom"/>
</dbReference>
<dbReference type="RefSeq" id="WP_273555001.1">
    <property type="nucleotide sequence ID" value="NZ_JAQRFI010000020.1"/>
</dbReference>
<evidence type="ECO:0000313" key="3">
    <source>
        <dbReference type="Proteomes" id="UP001217178"/>
    </source>
</evidence>
<name>A0ABT5LGI4_9GAMM</name>
<dbReference type="Proteomes" id="UP001217178">
    <property type="component" value="Unassembled WGS sequence"/>
</dbReference>
<evidence type="ECO:0000313" key="2">
    <source>
        <dbReference type="EMBL" id="MDC9589683.1"/>
    </source>
</evidence>
<sequence>MSREDPQLRVRIPAELKEILEQKAKENKRTLTAEIVDRLEETTVQDSVVGNSDGFGRIALDYESLCNDYEELNAKYERECALDWADSNKDELRSAVEKLREVLNPSVKK</sequence>
<dbReference type="SUPFAM" id="SSF47598">
    <property type="entry name" value="Ribbon-helix-helix"/>
    <property type="match status" value="1"/>
</dbReference>
<reference evidence="2 3" key="1">
    <citation type="submission" date="2023-02" db="EMBL/GenBank/DDBJ databases">
        <title>Entomopathogenic bacteria.</title>
        <authorList>
            <person name="Machado R.A."/>
        </authorList>
    </citation>
    <scope>NUCLEOTIDE SEQUENCE [LARGE SCALE GENOMIC DNA]</scope>
    <source>
        <strain evidence="2 3">XENO-10</strain>
    </source>
</reference>
<dbReference type="InterPro" id="IPR013321">
    <property type="entry name" value="Arc_rbn_hlx_hlx"/>
</dbReference>
<evidence type="ECO:0000259" key="1">
    <source>
        <dbReference type="Pfam" id="PF03869"/>
    </source>
</evidence>
<organism evidence="2 3">
    <name type="scientific">Xenorhabdus yunnanensis</name>
    <dbReference type="NCBI Taxonomy" id="3025878"/>
    <lineage>
        <taxon>Bacteria</taxon>
        <taxon>Pseudomonadati</taxon>
        <taxon>Pseudomonadota</taxon>
        <taxon>Gammaproteobacteria</taxon>
        <taxon>Enterobacterales</taxon>
        <taxon>Morganellaceae</taxon>
        <taxon>Xenorhabdus</taxon>
    </lineage>
</organism>
<protein>
    <submittedName>
        <fullName evidence="2">Arc family DNA-binding protein</fullName>
    </submittedName>
</protein>
<dbReference type="GO" id="GO:0003677">
    <property type="term" value="F:DNA binding"/>
    <property type="evidence" value="ECO:0007669"/>
    <property type="project" value="UniProtKB-KW"/>
</dbReference>
<feature type="domain" description="Arc-like DNA binding" evidence="1">
    <location>
        <begin position="2"/>
        <end position="50"/>
    </location>
</feature>
<dbReference type="InterPro" id="IPR010985">
    <property type="entry name" value="Ribbon_hlx_hlx"/>
</dbReference>
<dbReference type="EMBL" id="JAQRFI010000020">
    <property type="protein sequence ID" value="MDC9589683.1"/>
    <property type="molecule type" value="Genomic_DNA"/>
</dbReference>